<dbReference type="EMBL" id="JANQDX010000005">
    <property type="protein sequence ID" value="KAL0923832.1"/>
    <property type="molecule type" value="Genomic_DNA"/>
</dbReference>
<dbReference type="Proteomes" id="UP001552299">
    <property type="component" value="Unassembled WGS sequence"/>
</dbReference>
<protein>
    <submittedName>
        <fullName evidence="1">Uncharacterized protein</fullName>
    </submittedName>
</protein>
<dbReference type="AlphaFoldDB" id="A0ABD0VMF8"/>
<sequence length="304" mass="34427">MGTRCDAYDEAGMNIYKMRIFNRNFYELLGAAVESSPNIPNAPRTCTITCIHIGTLRRGKYNHKPTWSPASVFQLYTAKSLCSVLSTIPSAFQNLPRNIHSVKTPSVPLKITKSGRRPGRKFSEPTGGKLTVVVWINRDGGMDPEMMTQKLKNLALDVAQMTPDHRTNYVQTWWWHGSQGDGTHIEEIGLDAIQRRPNRRIDFVIASATLKILRGDNQLIKLEMRKEVGMHLKAKYKSQGYGMCPLTDSFATKWHRRINSYDSGPSEPSGSTAKWHHDITVMASARMLPNGIKSLRYESIEYNR</sequence>
<evidence type="ECO:0000313" key="2">
    <source>
        <dbReference type="Proteomes" id="UP001552299"/>
    </source>
</evidence>
<accession>A0ABD0VMF8</accession>
<gene>
    <name evidence="1" type="ORF">M5K25_004611</name>
</gene>
<reference evidence="1 2" key="1">
    <citation type="journal article" date="2024" name="Plant Biotechnol. J.">
        <title>Dendrobium thyrsiflorum genome and its molecular insights into genes involved in important horticultural traits.</title>
        <authorList>
            <person name="Chen B."/>
            <person name="Wang J.Y."/>
            <person name="Zheng P.J."/>
            <person name="Li K.L."/>
            <person name="Liang Y.M."/>
            <person name="Chen X.F."/>
            <person name="Zhang C."/>
            <person name="Zhao X."/>
            <person name="He X."/>
            <person name="Zhang G.Q."/>
            <person name="Liu Z.J."/>
            <person name="Xu Q."/>
        </authorList>
    </citation>
    <scope>NUCLEOTIDE SEQUENCE [LARGE SCALE GENOMIC DNA]</scope>
    <source>
        <strain evidence="1">GZMU011</strain>
    </source>
</reference>
<evidence type="ECO:0000313" key="1">
    <source>
        <dbReference type="EMBL" id="KAL0923832.1"/>
    </source>
</evidence>
<comment type="caution">
    <text evidence="1">The sequence shown here is derived from an EMBL/GenBank/DDBJ whole genome shotgun (WGS) entry which is preliminary data.</text>
</comment>
<name>A0ABD0VMF8_DENTH</name>
<organism evidence="1 2">
    <name type="scientific">Dendrobium thyrsiflorum</name>
    <name type="common">Pinecone-like raceme dendrobium</name>
    <name type="synonym">Orchid</name>
    <dbReference type="NCBI Taxonomy" id="117978"/>
    <lineage>
        <taxon>Eukaryota</taxon>
        <taxon>Viridiplantae</taxon>
        <taxon>Streptophyta</taxon>
        <taxon>Embryophyta</taxon>
        <taxon>Tracheophyta</taxon>
        <taxon>Spermatophyta</taxon>
        <taxon>Magnoliopsida</taxon>
        <taxon>Liliopsida</taxon>
        <taxon>Asparagales</taxon>
        <taxon>Orchidaceae</taxon>
        <taxon>Epidendroideae</taxon>
        <taxon>Malaxideae</taxon>
        <taxon>Dendrobiinae</taxon>
        <taxon>Dendrobium</taxon>
    </lineage>
</organism>
<keyword evidence="2" id="KW-1185">Reference proteome</keyword>
<proteinExistence type="predicted"/>